<dbReference type="PRINTS" id="PR00101">
    <property type="entry name" value="ATCASE"/>
</dbReference>
<evidence type="ECO:0000259" key="3">
    <source>
        <dbReference type="Pfam" id="PF02729"/>
    </source>
</evidence>
<dbReference type="InterPro" id="IPR036901">
    <property type="entry name" value="Asp/Orn_carbamoylTrfase_sf"/>
</dbReference>
<comment type="caution">
    <text evidence="4">The sequence shown here is derived from an EMBL/GenBank/DDBJ whole genome shotgun (WGS) entry which is preliminary data.</text>
</comment>
<dbReference type="PANTHER" id="PTHR45753">
    <property type="entry name" value="ORNITHINE CARBAMOYLTRANSFERASE, MITOCHONDRIAL"/>
    <property type="match status" value="1"/>
</dbReference>
<protein>
    <recommendedName>
        <fullName evidence="3">Aspartate/ornithine carbamoyltransferase carbamoyl-P binding domain-containing protein</fullName>
    </recommendedName>
</protein>
<evidence type="ECO:0000256" key="2">
    <source>
        <dbReference type="SAM" id="MobiDB-lite"/>
    </source>
</evidence>
<feature type="domain" description="Aspartate/ornithine carbamoyltransferase carbamoyl-P binding" evidence="3">
    <location>
        <begin position="54"/>
        <end position="188"/>
    </location>
</feature>
<sequence>MEFVPTPFRKRDGAGLPLVTPVKRANTAAARPVNVSPQDFDKGSVARSLQGYSLVAIGALSTAQIAEVLKTAARMRELVEKQGGDESLKGRVLASVFYEPSTRTSCSFQAAMLRLGGAVLAVNESSSSVAKGESLEDTVRSVECYADVVVLRHPRAGAAAEAAAAMAKPLLNAGDGVGEHPSQALLDLGGEGGPIHDPGRGARRQRQRGGKVRGGPGCGAAGQGRHDGGRPQEWADSALAG</sequence>
<dbReference type="Pfam" id="PF02729">
    <property type="entry name" value="OTCace_N"/>
    <property type="match status" value="1"/>
</dbReference>
<reference evidence="4" key="1">
    <citation type="submission" date="2023-10" db="EMBL/GenBank/DDBJ databases">
        <authorList>
            <person name="Chen Y."/>
            <person name="Shah S."/>
            <person name="Dougan E. K."/>
            <person name="Thang M."/>
            <person name="Chan C."/>
        </authorList>
    </citation>
    <scope>NUCLEOTIDE SEQUENCE [LARGE SCALE GENOMIC DNA]</scope>
</reference>
<keyword evidence="1" id="KW-0808">Transferase</keyword>
<feature type="compositionally biased region" description="Gly residues" evidence="2">
    <location>
        <begin position="212"/>
        <end position="222"/>
    </location>
</feature>
<dbReference type="Gene3D" id="3.40.50.1370">
    <property type="entry name" value="Aspartate/ornithine carbamoyltransferase"/>
    <property type="match status" value="1"/>
</dbReference>
<dbReference type="InterPro" id="IPR006132">
    <property type="entry name" value="Asp/Orn_carbamoyltranf_P-bd"/>
</dbReference>
<dbReference type="SUPFAM" id="SSF53671">
    <property type="entry name" value="Aspartate/ornithine carbamoyltransferase"/>
    <property type="match status" value="1"/>
</dbReference>
<evidence type="ECO:0000256" key="1">
    <source>
        <dbReference type="ARBA" id="ARBA00022679"/>
    </source>
</evidence>
<keyword evidence="5" id="KW-1185">Reference proteome</keyword>
<dbReference type="EMBL" id="CAUYUJ010014836">
    <property type="protein sequence ID" value="CAK0846596.1"/>
    <property type="molecule type" value="Genomic_DNA"/>
</dbReference>
<accession>A0ABN9TKX0</accession>
<name>A0ABN9TKX0_9DINO</name>
<proteinExistence type="predicted"/>
<dbReference type="InterPro" id="IPR006130">
    <property type="entry name" value="Asp/Orn_carbamoylTrfase"/>
</dbReference>
<organism evidence="4 5">
    <name type="scientific">Prorocentrum cordatum</name>
    <dbReference type="NCBI Taxonomy" id="2364126"/>
    <lineage>
        <taxon>Eukaryota</taxon>
        <taxon>Sar</taxon>
        <taxon>Alveolata</taxon>
        <taxon>Dinophyceae</taxon>
        <taxon>Prorocentrales</taxon>
        <taxon>Prorocentraceae</taxon>
        <taxon>Prorocentrum</taxon>
    </lineage>
</organism>
<gene>
    <name evidence="4" type="ORF">PCOR1329_LOCUS40058</name>
</gene>
<evidence type="ECO:0000313" key="4">
    <source>
        <dbReference type="EMBL" id="CAK0846596.1"/>
    </source>
</evidence>
<dbReference type="Proteomes" id="UP001189429">
    <property type="component" value="Unassembled WGS sequence"/>
</dbReference>
<dbReference type="PROSITE" id="PS00097">
    <property type="entry name" value="CARBAMOYLTRANSFERASE"/>
    <property type="match status" value="1"/>
</dbReference>
<dbReference type="PRINTS" id="PR00100">
    <property type="entry name" value="AOTCASE"/>
</dbReference>
<evidence type="ECO:0000313" key="5">
    <source>
        <dbReference type="Proteomes" id="UP001189429"/>
    </source>
</evidence>
<dbReference type="PANTHER" id="PTHR45753:SF6">
    <property type="entry name" value="ASPARTATE CARBAMOYLTRANSFERASE"/>
    <property type="match status" value="1"/>
</dbReference>
<feature type="region of interest" description="Disordered" evidence="2">
    <location>
        <begin position="189"/>
        <end position="241"/>
    </location>
</feature>
<feature type="compositionally biased region" description="Basic residues" evidence="2">
    <location>
        <begin position="201"/>
        <end position="211"/>
    </location>
</feature>